<evidence type="ECO:0000256" key="2">
    <source>
        <dbReference type="ARBA" id="ARBA00004533"/>
    </source>
</evidence>
<dbReference type="Proteomes" id="UP000463138">
    <property type="component" value="Unassembled WGS sequence"/>
</dbReference>
<dbReference type="FunFam" id="3.30.70.270:FF:000001">
    <property type="entry name" value="Diguanylate cyclase domain protein"/>
    <property type="match status" value="1"/>
</dbReference>
<gene>
    <name evidence="8" type="ORF">DT594_14520</name>
</gene>
<feature type="coiled-coil region" evidence="5">
    <location>
        <begin position="226"/>
        <end position="253"/>
    </location>
</feature>
<dbReference type="SMART" id="SM00267">
    <property type="entry name" value="GGDEF"/>
    <property type="match status" value="1"/>
</dbReference>
<dbReference type="InterPro" id="IPR029787">
    <property type="entry name" value="Nucleotide_cyclase"/>
</dbReference>
<keyword evidence="6" id="KW-0812">Transmembrane</keyword>
<dbReference type="NCBIfam" id="TIGR00254">
    <property type="entry name" value="GGDEF"/>
    <property type="match status" value="1"/>
</dbReference>
<comment type="cofactor">
    <cofactor evidence="1">
        <name>Mg(2+)</name>
        <dbReference type="ChEBI" id="CHEBI:18420"/>
    </cofactor>
</comment>
<dbReference type="GO" id="GO:1902201">
    <property type="term" value="P:negative regulation of bacterial-type flagellum-dependent cell motility"/>
    <property type="evidence" value="ECO:0007669"/>
    <property type="project" value="TreeGrafter"/>
</dbReference>
<comment type="subcellular location">
    <subcellularLocation>
        <location evidence="2">Cell inner membrane</location>
    </subcellularLocation>
</comment>
<feature type="transmembrane region" description="Helical" evidence="6">
    <location>
        <begin position="6"/>
        <end position="27"/>
    </location>
</feature>
<dbReference type="SUPFAM" id="SSF55073">
    <property type="entry name" value="Nucleotide cyclase"/>
    <property type="match status" value="1"/>
</dbReference>
<dbReference type="GO" id="GO:0052621">
    <property type="term" value="F:diguanylate cyclase activity"/>
    <property type="evidence" value="ECO:0007669"/>
    <property type="project" value="UniProtKB-EC"/>
</dbReference>
<dbReference type="CDD" id="cd01949">
    <property type="entry name" value="GGDEF"/>
    <property type="match status" value="1"/>
</dbReference>
<keyword evidence="6" id="KW-1133">Transmembrane helix</keyword>
<feature type="transmembrane region" description="Helical" evidence="6">
    <location>
        <begin position="61"/>
        <end position="80"/>
    </location>
</feature>
<feature type="transmembrane region" description="Helical" evidence="6">
    <location>
        <begin position="92"/>
        <end position="111"/>
    </location>
</feature>
<sequence length="395" mass="42968">MIAHTPTIFASVAWVAMIMAFCLLVVGRFNQRDGMLTVGAGLLAHALAYVCFTLFGHASLWLTYAVPNALLSVAVAFYTASIFRIAEHRVPWLWLFSLPLCQIVLLTLLLNTLEPRTLVASVILMIQCAFIIRWASHFAQPGGRAHILLIVGAGISLIGILIRVVTIVGGSAPEMRYDVSNLRQSISISIGTVTVMMLSLGLVLMSKERSEAALKYLALRDALTGIPNRRAILEELEREVERARRTETKLAIAIIDLDHFKTINDQHGHLAGDEVLRHCVEQLKKRLRQTDSLGRYGGEEFLLMMPGATVEGAMTAVEDLRQAISDNPTPFGEQCIHQSFSAGVWVGVPSATDDGNSLIAQADAALYECKATGRNTVRMAGGKLVGASTKAAFTT</sequence>
<keyword evidence="5" id="KW-0175">Coiled coil</keyword>
<dbReference type="PROSITE" id="PS50887">
    <property type="entry name" value="GGDEF"/>
    <property type="match status" value="1"/>
</dbReference>
<accession>A0A7V7GSV4</accession>
<evidence type="ECO:0000313" key="9">
    <source>
        <dbReference type="Proteomes" id="UP000463138"/>
    </source>
</evidence>
<dbReference type="AlphaFoldDB" id="A0A7V7GSV4"/>
<dbReference type="Pfam" id="PF00990">
    <property type="entry name" value="GGDEF"/>
    <property type="match status" value="1"/>
</dbReference>
<dbReference type="InterPro" id="IPR043128">
    <property type="entry name" value="Rev_trsase/Diguanyl_cyclase"/>
</dbReference>
<name>A0A7V7GSV4_9GAMM</name>
<comment type="caution">
    <text evidence="8">The sequence shown here is derived from an EMBL/GenBank/DDBJ whole genome shotgun (WGS) entry which is preliminary data.</text>
</comment>
<comment type="catalytic activity">
    <reaction evidence="4">
        <text>2 GTP = 3',3'-c-di-GMP + 2 diphosphate</text>
        <dbReference type="Rhea" id="RHEA:24898"/>
        <dbReference type="ChEBI" id="CHEBI:33019"/>
        <dbReference type="ChEBI" id="CHEBI:37565"/>
        <dbReference type="ChEBI" id="CHEBI:58805"/>
        <dbReference type="EC" id="2.7.7.65"/>
    </reaction>
</comment>
<dbReference type="PANTHER" id="PTHR45138:SF9">
    <property type="entry name" value="DIGUANYLATE CYCLASE DGCM-RELATED"/>
    <property type="match status" value="1"/>
</dbReference>
<dbReference type="InterPro" id="IPR050469">
    <property type="entry name" value="Diguanylate_Cyclase"/>
</dbReference>
<dbReference type="Gene3D" id="3.30.70.270">
    <property type="match status" value="1"/>
</dbReference>
<feature type="transmembrane region" description="Helical" evidence="6">
    <location>
        <begin position="34"/>
        <end position="55"/>
    </location>
</feature>
<feature type="transmembrane region" description="Helical" evidence="6">
    <location>
        <begin position="186"/>
        <end position="205"/>
    </location>
</feature>
<dbReference type="OrthoDB" id="9812260at2"/>
<organism evidence="8 9">
    <name type="scientific">Halopseudomonas laoshanensis</name>
    <dbReference type="NCBI Taxonomy" id="2268758"/>
    <lineage>
        <taxon>Bacteria</taxon>
        <taxon>Pseudomonadati</taxon>
        <taxon>Pseudomonadota</taxon>
        <taxon>Gammaproteobacteria</taxon>
        <taxon>Pseudomonadales</taxon>
        <taxon>Pseudomonadaceae</taxon>
        <taxon>Halopseudomonas</taxon>
    </lineage>
</organism>
<evidence type="ECO:0000256" key="4">
    <source>
        <dbReference type="ARBA" id="ARBA00034247"/>
    </source>
</evidence>
<dbReference type="RefSeq" id="WP_149333335.1">
    <property type="nucleotide sequence ID" value="NZ_QOVF01000004.1"/>
</dbReference>
<evidence type="ECO:0000259" key="7">
    <source>
        <dbReference type="PROSITE" id="PS50887"/>
    </source>
</evidence>
<dbReference type="GO" id="GO:0043709">
    <property type="term" value="P:cell adhesion involved in single-species biofilm formation"/>
    <property type="evidence" value="ECO:0007669"/>
    <property type="project" value="TreeGrafter"/>
</dbReference>
<dbReference type="InterPro" id="IPR000160">
    <property type="entry name" value="GGDEF_dom"/>
</dbReference>
<reference evidence="8 9" key="1">
    <citation type="submission" date="2018-07" db="EMBL/GenBank/DDBJ databases">
        <title>Pseudomonas laoshanensis sp. nov., isolated from soil.</title>
        <authorList>
            <person name="Sun J."/>
            <person name="Yu L."/>
            <person name="Wang M."/>
            <person name="Zhang C."/>
        </authorList>
    </citation>
    <scope>NUCLEOTIDE SEQUENCE [LARGE SCALE GENOMIC DNA]</scope>
    <source>
        <strain evidence="8 9">Y22</strain>
    </source>
</reference>
<protein>
    <recommendedName>
        <fullName evidence="3">diguanylate cyclase</fullName>
        <ecNumber evidence="3">2.7.7.65</ecNumber>
    </recommendedName>
</protein>
<keyword evidence="9" id="KW-1185">Reference proteome</keyword>
<feature type="transmembrane region" description="Helical" evidence="6">
    <location>
        <begin position="147"/>
        <end position="166"/>
    </location>
</feature>
<dbReference type="EMBL" id="QOVF01000004">
    <property type="protein sequence ID" value="KAA0693593.1"/>
    <property type="molecule type" value="Genomic_DNA"/>
</dbReference>
<dbReference type="PANTHER" id="PTHR45138">
    <property type="entry name" value="REGULATORY COMPONENTS OF SENSORY TRANSDUCTION SYSTEM"/>
    <property type="match status" value="1"/>
</dbReference>
<feature type="domain" description="GGDEF" evidence="7">
    <location>
        <begin position="248"/>
        <end position="382"/>
    </location>
</feature>
<feature type="transmembrane region" description="Helical" evidence="6">
    <location>
        <begin position="117"/>
        <end position="135"/>
    </location>
</feature>
<evidence type="ECO:0000256" key="6">
    <source>
        <dbReference type="SAM" id="Phobius"/>
    </source>
</evidence>
<evidence type="ECO:0000256" key="1">
    <source>
        <dbReference type="ARBA" id="ARBA00001946"/>
    </source>
</evidence>
<dbReference type="GO" id="GO:0005886">
    <property type="term" value="C:plasma membrane"/>
    <property type="evidence" value="ECO:0007669"/>
    <property type="project" value="UniProtKB-SubCell"/>
</dbReference>
<evidence type="ECO:0000313" key="8">
    <source>
        <dbReference type="EMBL" id="KAA0693593.1"/>
    </source>
</evidence>
<proteinExistence type="predicted"/>
<evidence type="ECO:0000256" key="3">
    <source>
        <dbReference type="ARBA" id="ARBA00012528"/>
    </source>
</evidence>
<evidence type="ECO:0000256" key="5">
    <source>
        <dbReference type="SAM" id="Coils"/>
    </source>
</evidence>
<dbReference type="EC" id="2.7.7.65" evidence="3"/>
<keyword evidence="6" id="KW-0472">Membrane</keyword>